<sequence>MAFKKSQYSFKEWFELLKKQSSYSDEEHLNNCDDDGSNKKLTREIHNRLKLNLLILNWLINECYENAVENFSKEIGLDLSDYSRDKKFDEENNDGNTDLKDIEMVDYKGTKISNKNKVSSIATSAFEEVGNEEEEADDDDDSFFSLDHSVSSTVQSSNKSIPIIDPNLNKFVDKNVLDKLFIGLETIKSRNQIKLSILSGNIEKTIDLINLKFPTLFDKNQFIYFKLLHLNLIEIIRLQVLKKSKAINLSKDELEKDEKIFLNKVLSFIKEKLSNVRMLSSKPFLKDLELTMALLCYTDEFAKIMSKSNDISSSSSSSSSSVKIPSKLKKLFDLRLRRHVANLVNRAILLNITNGDDINLVKYGNHNINGKRKNPLAFASNEEEIENKKDNNSNETNATADNDDNGTGNDDMGDDEEESNDSNDDGACDDNIDSLIQRYDDRDENVTLESLIKLWIWGENKLGKYDVKFPGLDLSDLN</sequence>
<feature type="compositionally biased region" description="Low complexity" evidence="1">
    <location>
        <begin position="393"/>
        <end position="410"/>
    </location>
</feature>
<evidence type="ECO:0000313" key="3">
    <source>
        <dbReference type="EMBL" id="ODV96609.1"/>
    </source>
</evidence>
<protein>
    <recommendedName>
        <fullName evidence="2">CTLH domain-containing protein</fullName>
    </recommendedName>
</protein>
<dbReference type="AlphaFoldDB" id="A0A1E4TY06"/>
<name>A0A1E4TY06_PACTA</name>
<dbReference type="Pfam" id="PF10607">
    <property type="entry name" value="CTLH"/>
    <property type="match status" value="1"/>
</dbReference>
<evidence type="ECO:0000313" key="4">
    <source>
        <dbReference type="Proteomes" id="UP000094236"/>
    </source>
</evidence>
<accession>A0A1E4TY06</accession>
<feature type="region of interest" description="Disordered" evidence="1">
    <location>
        <begin position="382"/>
        <end position="429"/>
    </location>
</feature>
<keyword evidence="4" id="KW-1185">Reference proteome</keyword>
<dbReference type="InterPro" id="IPR006595">
    <property type="entry name" value="CTLH_C"/>
</dbReference>
<dbReference type="PROSITE" id="PS50897">
    <property type="entry name" value="CTLH"/>
    <property type="match status" value="1"/>
</dbReference>
<proteinExistence type="predicted"/>
<dbReference type="PROSITE" id="PS50896">
    <property type="entry name" value="LISH"/>
    <property type="match status" value="1"/>
</dbReference>
<dbReference type="Proteomes" id="UP000094236">
    <property type="component" value="Unassembled WGS sequence"/>
</dbReference>
<evidence type="ECO:0000256" key="1">
    <source>
        <dbReference type="SAM" id="MobiDB-lite"/>
    </source>
</evidence>
<dbReference type="STRING" id="669874.A0A1E4TY06"/>
<organism evidence="3 4">
    <name type="scientific">Pachysolen tannophilus NRRL Y-2460</name>
    <dbReference type="NCBI Taxonomy" id="669874"/>
    <lineage>
        <taxon>Eukaryota</taxon>
        <taxon>Fungi</taxon>
        <taxon>Dikarya</taxon>
        <taxon>Ascomycota</taxon>
        <taxon>Saccharomycotina</taxon>
        <taxon>Pichiomycetes</taxon>
        <taxon>Pachysolenaceae</taxon>
        <taxon>Pachysolen</taxon>
    </lineage>
</organism>
<gene>
    <name evidence="3" type="ORF">PACTADRAFT_74242</name>
</gene>
<dbReference type="InterPro" id="IPR024964">
    <property type="entry name" value="CTLH/CRA"/>
</dbReference>
<dbReference type="SMART" id="SM00668">
    <property type="entry name" value="CTLH"/>
    <property type="match status" value="1"/>
</dbReference>
<dbReference type="InterPro" id="IPR006594">
    <property type="entry name" value="LisH"/>
</dbReference>
<dbReference type="OrthoDB" id="2415936at2759"/>
<reference evidence="4" key="1">
    <citation type="submission" date="2016-05" db="EMBL/GenBank/DDBJ databases">
        <title>Comparative genomics of biotechnologically important yeasts.</title>
        <authorList>
            <consortium name="DOE Joint Genome Institute"/>
            <person name="Riley R."/>
            <person name="Haridas S."/>
            <person name="Wolfe K.H."/>
            <person name="Lopes M.R."/>
            <person name="Hittinger C.T."/>
            <person name="Goker M."/>
            <person name="Salamov A."/>
            <person name="Wisecaver J."/>
            <person name="Long T.M."/>
            <person name="Aerts A.L."/>
            <person name="Barry K."/>
            <person name="Choi C."/>
            <person name="Clum A."/>
            <person name="Coughlan A.Y."/>
            <person name="Deshpande S."/>
            <person name="Douglass A.P."/>
            <person name="Hanson S.J."/>
            <person name="Klenk H.-P."/>
            <person name="Labutti K."/>
            <person name="Lapidus A."/>
            <person name="Lindquist E."/>
            <person name="Lipzen A."/>
            <person name="Meier-Kolthoff J.P."/>
            <person name="Ohm R.A."/>
            <person name="Otillar R.P."/>
            <person name="Pangilinan J."/>
            <person name="Peng Y."/>
            <person name="Rokas A."/>
            <person name="Rosa C.A."/>
            <person name="Scheuner C."/>
            <person name="Sibirny A.A."/>
            <person name="Slot J.C."/>
            <person name="Stielow J.B."/>
            <person name="Sun H."/>
            <person name="Kurtzman C.P."/>
            <person name="Blackwell M."/>
            <person name="Grigoriev I.V."/>
            <person name="Jeffries T.W."/>
        </authorList>
    </citation>
    <scope>NUCLEOTIDE SEQUENCE [LARGE SCALE GENOMIC DNA]</scope>
    <source>
        <strain evidence="4">NRRL Y-2460</strain>
    </source>
</reference>
<feature type="domain" description="CTLH" evidence="2">
    <location>
        <begin position="186"/>
        <end position="243"/>
    </location>
</feature>
<dbReference type="EMBL" id="KV454012">
    <property type="protein sequence ID" value="ODV96609.1"/>
    <property type="molecule type" value="Genomic_DNA"/>
</dbReference>
<evidence type="ECO:0000259" key="2">
    <source>
        <dbReference type="PROSITE" id="PS50897"/>
    </source>
</evidence>
<feature type="compositionally biased region" description="Acidic residues" evidence="1">
    <location>
        <begin position="411"/>
        <end position="429"/>
    </location>
</feature>